<dbReference type="PROSITE" id="PS00455">
    <property type="entry name" value="AMP_BINDING"/>
    <property type="match status" value="7"/>
</dbReference>
<dbReference type="Gene3D" id="3.30.300.30">
    <property type="match status" value="7"/>
</dbReference>
<dbReference type="SUPFAM" id="SSF56801">
    <property type="entry name" value="Acetyl-CoA synthetase-like"/>
    <property type="match status" value="7"/>
</dbReference>
<dbReference type="GO" id="GO:0003824">
    <property type="term" value="F:catalytic activity"/>
    <property type="evidence" value="ECO:0007669"/>
    <property type="project" value="InterPro"/>
</dbReference>
<accession>A0AAP9XY94</accession>
<dbReference type="InterPro" id="IPR001242">
    <property type="entry name" value="Condensation_dom"/>
</dbReference>
<dbReference type="PROSITE" id="PS00012">
    <property type="entry name" value="PHOSPHOPANTETHEINE"/>
    <property type="match status" value="7"/>
</dbReference>
<sequence length="7806" mass="841428">MNNNVPNETYYRLTSSQREIWFDQAVHGEAPVYNIGGYVRIAGRVDPARMEQAIKLLIARHDALRIVLSPVQDEDGVPLQLIEREMPFVLPYADLSALDDPHAAARLRVDRQLETPFVLAGGRLFRFELLRLGEADFQLVLVQHHLIVDGWAIGLMLDSLGAIYGELEAGLTPARSAPSYVKFIEQDRQYRESPKFEQHRAYWLDKFSDVPEPLFARRFQPAARGGVVPSREHRFSLPRADYERLAALAQACGATSFHLVLAVLYVYFARTAGRADLSFGLPILNRANAELKATLGMFAGVSAVRLRFDHALSFRELMAALGSQLKQDYRYQRFPVSELNRELGLWRAQRSQVFDVSLSYERNDHDLRFGDAVASAVKSSNNHEQTPLAVYLRENRFDDQVWMHFIYNQAYFEHDEIEALALRFRHLLEQVLAAVDTPLDRLAVVTPEEWARIAGWGAARAGLPCDAAEDATIHARFEAQVERAPEAIAVVHEGQRLSYGELNARANRLAHQLIARGVRPDDRVAICVERGLALVVGVLAVLKAGAGYVPMDPAYPAARLSYMLADSAPVAVLVQASSRAALGTHAFATLDLDEAAHWAGPADNPRLPELGARHLAYVIYTSGSTGQPKGVMVEHRNVPRLFAATAPWFGFGAQDVWTLFHSFAFDFSVWEMWGALLHGGRLVVVPAQVARSPQAFYRLLCDQGVTVLNQTPSAFQPLIAAQGDSGLAHRLRQVVFGGEALEPGMLQPWFARECNAGTQLVNMYGITETTVHVTYRALHADDARHPGRSPIGVPIPDLRLYLLDRHGEPVPVGVAGEIYVGGAGVARGYLNREALTAERFVHDPFAGAPQARMYRTGDLGRWQADGTLDYLGRNDDQVKLRGFRIELGEIEARLGGLPGVQAAAVLARGDGPGLSGDRRLVGYYTGEAQDAEALRAALQASLPDYMVPAAFVHLEALPLTANGKLDRRALPAPEAGAFASRAYEAPADETERTLARLWQALLGVERVGRHDHFFELGGHSLLAVKLIERMRQAGLSADVRVLFGQPTLSALAAAASADRGAEPAVPANRIPAGCERITPALLPLVSLRQAQIDRIAAGVAGGMRNVQDIYPLAPLQEGILYHHLSASKGDPYVLQALFSLRDRARLDAFVAALQGVIERHDILRTGVMWEGLDEPVQVVWREAPLPVEELELDAAQGDVATQLRARFDFRTRRLDITRAPMMRLVHAHDPVQQRHVALLLFHHLIDDATSLRYLGIEVDAHLRGQAAALPAPVPYRNYVAQTRLGVDLEAQARFFREMLHDVDEPTLPFGLVDVLSCDAELEEARRSVAPALSRRIREQARRLGVSAASLHHLAWAQVVGRLSGREDVVFGTVLLGRMQGGAGAERSLGMFINTLPLRAELGATGARAAVARMHERLSALLAHEHASLSLAQRCSGVAAPAPLFSALLNYRHDAVQAGEAQPGAGAWAELTVLGGEERSNYPLMLSVDDRGDAFGLAVQAVAAIGAARIGGYMEAALASLVEALERRPDAPLHGLSILPADERARLLTAPNMTRTDAPPEPTVHARFEAQARRTPDAVAVAFGEVRLSYRELDQQAERLARLLRQRGARRDARVAICVARSPAMVVGLLGILKSGAAYVPLDPTYPAERLAYMLTDSTPLAVLVQADTAGVAGATGTPEIDIDAALGGAAAPAAEAPAREAGADAEAASLAYVIYTSGSTGQPKGVAMPHRALVNLLHWQATGGRQQGHRGGRTLQFAALGFDVAFQETFGTLCEGATLELIPEALRFDFEPLFRHIVARRIERLHLPYVALQGLAETIVGRGLDLSDCVLREVITAGEQLRITDEIRQLFRRLRARLHNHYGPSETHVTIAFTLPEDVEAWATLPPIGRPIANTQVYLLDARGQPVPHGVAAEIHLGGVQVARGYLNRAELTAERFVRDPFAGDPHARLYRTGDLGRWREDGSLEYLGRNDQQVKLRGFRVELGEIEARLEALEGVKDAVVVARGDAAGSRRLVAYHTGAAQPPEALHAALQAVLPDYMVPAAFVHLEALPLTPNGKLDRRALPEPGAAAVVSRRYEAPVGDTERTLARLWQELLGVERVGRHDHFFELGGHSLLAMKLIERMRQAGLSADIRVLFGQPALSALAAAVGTHRELAVPANRIPAGCERITPALLPLVSLTQAQIDAAVAGVPGGMRNVQDIYPLAPLQEGILYHHLSSAEGDPYLLQALFSLPDRERVAAFIAALQRVIDRHDILRTRVVWEGLDEPVQVVCRTAPLAVEQVVVEAAHGEVAQQLNARFDPRHYRLDVRQAPLLRVAYAPDAAQDRWLLVLLFHHMALDHTALEVMQQEVLTYLEGDAGRLQPAQPYRHYVAQTRLGTSREAHEAFFREMLHDVDEPTLPFGLVDVQGDGRGIEQARQEVDPALARRVRAQARQLGVSAASLYHLAWALVLGKASGREDVVFGTVLLGRMQGGAGADRALGMFINTLPLRVALGEQGVRAGVRATHERLSALLAHEHASLVLAQRCSGVAAPAPLFSALLNYRHSAAPTSDGAAHPAWAGVEILHIEERTNYPLTLSVDDLGDGFGLTVQVAAGIGARRVGGYLVMALAQLVEALEQRPDAPLHSLAVVPPEERTQLLDAFNATHAAYPCEQTIHALFEAQAARTPDAVAVVHDGRQLSYAELNAQANRLAHQLIAQGIRPDGRVAICAERSLEMVVGLLAILKSGAGYVPLDPGYPPQRLAYLLADSAPQAVLAQAGTRALLADSPVPVIGLDARAWHGQAAHNPVVDGLGARQLAYVIYTSGSTGRPKGVMNEHRAVVNRLLWMQDAYALQPGEAVLQKTSFSFDVSVWEFFWTLSTGATLVMAKPGGQREPAYLKALIRQHGVTTLHFVPSMLEAFLADGDAGRCTSLRRVVCSGEALPAALVRRFKAQLPAVRLDNLYGPTEAAVDVTAWTCDEDRASTPIGRPIANTRIYVLDARGQPVPLGAVGEIHIGGVQVARGYLNREALTAERFVHDPFAGAPQARMYRTGDLGRWQTDGTLDYLGRNDDQVKLRGFRIELGEIEARLGGLPGVQAAAVLARGDGPGLSDDRRLVGYYTGEAQDAEALRAALQASLPEYMVPAAFVHLEALPLTANGKLDRRALPAPEAGAFASRAYEAPADETERTLARLWQALLGVERVGRHDHFFELGGHSLLAVKLIERMRQAGLSADVRVLFGQPTLSALAAAASADRGAEPAVPANRIPAGCERITPALLPLVSLRQAQIDRIAAGVAGGMRNVQDIYPLAPLQEGILYHHLSASKGDPYVLQALFSLRDRARLDAFVAALQGVIERHDILRTGVRWEGLDEPVQVVWREAPLPVEELELDAAQGDVATQLRARFDPRHYRLDVRQAPLLRVAYAHDAAQDRWLLVLLFHHMALDHTALEVMQQEVLAYLEGDAGRLQPAQPYRHYVAQTRLGTSREAHEAFFREMLHDVDEPTLPFGLVDVQGDGRGIEQAQQEVDPALAKRVRAQARQLGVSSASLYHLAWALVLGKASGREDVVFGTVLLGRMQGGAGADRALGMFINTLPLRVALGEQGARAGVRATHERLSALLAHEHASLVLAQRCSGVAAPAPLFSALLNYRHGTAGAETAARPIADGVAVLGGEERTNYPLLMSVDDLGDGFMLTAQVAERIGARRLCAYLLTALAGLTDALARQPDRPLRAIAILPPDERTYLLRTLNATRADYPREQTIHGLFEAQAARTPQAPALLHDGRQLTYAELNAHANRLAHRLIAQGVRPDDRVAICVERGIAMVVGLLAILKSGAAYVPLDPAYPAQRLHDMLEDSAPVAVLAQAATRAVLGAAPRAPVLELPDAPPAAEANHAAAGNPAVPGLGARHLAYVIYTSGSTGRPKGVMIEHRNTVNFLCWAHRAFEAHEQARTLFSTSLNFDLAVYECFAPLTRGGCIEVVRDVLALREHASDAGLVNTVPSALAALLDAGALGTALHTVNVAGEALRRELVETLFARTGVRRLCNLYGPSETTTYSSWVSMPREQGFAAHIGRPVSNTQIYLLDAHGEPVPLGVAGEIHIGGDGVARGYLNRAELTAERFVTDPFSDDPQARLYRTGDLGRWRADGNLEYLGRNDHQVKIRGMRIEPGEIEARLGGLPGVKAAAVLAREDAPGASNGKRLVAYCVGARRDPQALRDALRETLPDHMVPAGFVFLDALPLTPNGKLDRRALPAPGLEAFAGHAYEAPATEAEQVLARIWQALLGVERVGRHDHFFELGGHSLLAIRLISQVREQLGVELPLAELFAHPSLSALAGALARAARSSLPPIEPLAREPGVALPLSFAQQRLWFLAQLAGGSEAYHIAGGLRLRGALDAAALRRALDAIVARHEALRTSFVAEAGQARPCIAAADAGFALRTPDLSALPCAHEREAALARLADEEARAPFDLAAGPLVRGQLVRLGTHEHALLVTMHHIVSDGWSMGVFTRELAALYRGGRAAGQASAAPALPPLPVQYADYAAWQRRLADDALLQRQGAWWRDALLGAPALLSLPTDRPRPAVQDYAGAAVPVVLDAALTAGLKALAQRHGATPFMVLLAGWASVLGRLAGQHEVVIGAPVANRRRAELQELIGLFVNTLALRVDLSGAVSADALLQRVKARVLDAQAHQDLPFEQVIEALRPARSLAYSPVFQALLAWRNVDTSGLALDGLALEPLAAAHRSAKFDVALVLDERDGRIEGELEYASALFERATIERHAGYLVSVLRAMVAEPAQPVLRAPLLGAAERTLLLDSWNRTRTPYPARQPVHRLFEAQARRTPGAVAVIDGDTTLDYAGLDAWAGRLAQRLFAAGVRPGARVATVLERGAALVAAQLAILKAGAAYVPIDPQAPAARQAWIMRDCGAPLALVTRASAGLPEAIAAHALRVDADDGISGVPGISGISGGAGVPGDESAQGGDAVAYVMYTSGSTGTPKGVLVPHRGISRLVLDNGYASFGADDRVAWVGNPAFDISTLEVWAPLLHGGSVVVVPHACVLEPPRLRALLQARRITVLHLTAGLFSRIAAPLGDALGGLRLLLVGGDAVDPAVAARVLAQPAPPRRLLHCYGPTENTTFSTTCEITADDARLPRLPIGRPIANTRVYLLDAHGQPVPLGAAGELHLGGDGAALGYLGRPDLSAERFLADPFDPTPGARLYRTGDLARYLPDGRLEFLGRNDQQVKIRGFRVEPGEIEAKLGQYPGVRDAAVVALQDAPGPAGEKRLVAYVVPQDGAELPAAALREHLAAALADYMVPGAFVTLAALPLTPNGKLDRRALPAPDAGAYASRPYEAPQGETEATLARLWAELLGVQRVGRHDHFFELGGHSLLALGLLARMREAGLDADVRVLFGQPTLAALAAALDAAAGDGAAPGVPENRIEADCTRLTPELLPLAPRLTQAGIDRIVASVPGGLANLQDIYPLAPLQEGILYHHLAAGARDPYVLRALFAVDGRARADAFAAALQGVIDRHDILRTAIVWAGLDEPMQVVWRRAPLPVETIEPDPAGGDIAEQLRARHARLDLAQAPLMRMVLAHDAAHGRWVAMLAFHHMVLDHAALEIVEQEIQAHFDGRAARLPAPVPYRNHVAQAMFGVSREAHEAFFRAMLHDVHEPTLPFGLADVNQPDAAIEEARLALDAALSRRLRAQARRLGVSAASLHHLAWAQLLGRSADREDVVFGTVLLGRLQGGAGAERALGMFINTLPLRVTLGDQPVRDAVRATHARLTALLGHEHAPLALAQRCSGVAAPAPLFSALLNYRHSAPAPAAGAASWHGITALDSRERTNYPLSLSVDDLGEGFSLSAQTVAAVGAARLCELMRVALESLAQALDAAPDTPVRELEVLSPAARRELLVDFNATEAGFEAEATAHALFEAQARRAPDALALVQGERSLSYRELNRQANRLAHHLRELGVRPADRVAICVERGVEMIVGVLAVWKAGAAYVPLDPAYPPARLAYMLEDSAPAALLVQAATAGRLAPQGVRRIRLDRPEAWREAAASDPQPAEPAGPDASPLAYVIYTSGSTGQPKGVMVEHRGLANLAAMQARHLAVDAGSRVLQFASFSFDACVFEIVMALCQGAALVVPPAGQLLAGHALSEAIAQGGVTHATLPPAVLAALPDALTLPSVRTLVVAGEALGERLVRRWAGGRCLVNAYGPTEASIWATWQVCRPEQAGAPPIGRPIDNFAIYLLDTRGRPVPLGATGEIHIGGVGVARGYLNRAALTAQRFREDPFRPGGRLYASGDLGRWRPDGTLDYLGRNDFQVKIRGLRVELEEIGAQLVRAGADDAVVIARDDGGGDDGRAETRLVAYCTGTPIDASRLRERLQASLPAYMVPAAFVWLEALPLTHNGKLDRRALPQPGAQAYASRAYAAPQGATEAMLANVWQALLGVERVGRHDHFFALGGHSLLAVRLISQVRQRLGVELTLGELFAHPVLAALAEAVARAARSRLPAIEPADRAGPLPLSFAQQRLWFLAQVEGASAAYHIPGALRLRGRLDDHALRGALDGIVARHEVLRTRFERVRGQAVQRIDEAGRGFALDLHDLSGLPAESREAALAERLEAQACAPFDLERGPPIRGQLVRLGPDDHALLLTLHHIAADGWSMGVLTRELAAFYEAGRRAAPAPLPPLPLQYADYAAWQRRLLDGEALQEQAAYWRDALSNAPALLSLPTDRPRPARQDFAGATVPVRLDAALGTALKALSLRHGATLYMTLLAGWAVVLARLSGQDEVVIGSPAANRLRAETEGLIGFFVNTLALPLDLSGEPSVAELLRRVRARTLEAQARQDLPFEQVVELVKPLRSLSHSPLFQVMFAWQNVELPALALPGLRLEPLAPVRASAKFDLTLELGEADGAIVGTLEYATALFDRATAARHVGYLERVLREMTAREQEPVAALPMLGDAERRRLLEAHNRTGAAYPFVPSVAALVEAQVRRTPDAPAVAQCSPEDGAERVLSYAQLDQQANALAHHLIARGVRPGDRVAICVQRCPEMVVGLLAILKAGAGYVPLDPSYPPARLAYMLADSAPAALLLKRATAPLLEPGAVPAILLDAADGWPRAPRDRPAVAGQGPAQLAYLIYTSGSTGQPKGVAMAHGPLVNLLQWQAGVVAAGRTLQFAALGFDVAFQEIFGTLAAGATLELIDAELRLDFRRLWAHIRARGVARLYLPYIALQALAEAALAEGAGCAPALREVITAGEQLRITPQLGAFFTRHRGCRLHNHYGPTESHVCVAHTLPDDPAAWPALPPIGRPVGNARIYLLDAHGEPVPEGVAGEIHIGGAQVALGYRHHEALSRARFVADPFAGRPGARLYRSGDLGRWRADGTLDYLGRNDDQVKIRGFRVEPGEIAARLARCAGVREAAVVALEAGTAPGERRLVAYWSGAARGAEDLRAELQASLPEHMVPSAYVRLAALPLTPNGKLDRRALPAPQPSAYPSRAYQAPQGETEQALAALWAELLQRETIGRHDSFFALGGHSLLAMTLLDRIEKTFAVRLSISTLFAYPELARQARQIDVPLAVASPVAMTLPLKLRDEGGPVLFCVHPASGLSWSYVGLARYPRGRFQVYGLQAAGIEPDTRPAESVAAMSRQYIEAMRRVQPRGPYRVLGWSMGGLVAFEIACQLQAQGERVDFLGMLDSYLLYTTEEVPVDDQYTLANVLRTAGHPVEAIEAGHPLTVQEVAAIVRRDGQVFAELSEAHIHGLVAVRRNNLRISQRYLPGSVFKGTLTHFTATEEAVRMESPLTHWRAHVDGEIRSTPIACSHDEIGTPRYLAEVAVWLDAMLGDAPDAP</sequence>
<dbReference type="GO" id="GO:0005737">
    <property type="term" value="C:cytoplasm"/>
    <property type="evidence" value="ECO:0007669"/>
    <property type="project" value="TreeGrafter"/>
</dbReference>
<feature type="domain" description="Carrier" evidence="5">
    <location>
        <begin position="5316"/>
        <end position="5390"/>
    </location>
</feature>
<dbReference type="SUPFAM" id="SSF52777">
    <property type="entry name" value="CoA-dependent acyltransferases"/>
    <property type="match status" value="14"/>
</dbReference>
<dbReference type="CDD" id="cd17646">
    <property type="entry name" value="A_NRPS_AB3403-like"/>
    <property type="match status" value="1"/>
</dbReference>
<dbReference type="InterPro" id="IPR023213">
    <property type="entry name" value="CAT-like_dom_sf"/>
</dbReference>
<proteinExistence type="inferred from homology"/>
<feature type="domain" description="Carrier" evidence="5">
    <location>
        <begin position="2079"/>
        <end position="2153"/>
    </location>
</feature>
<dbReference type="FunFam" id="3.40.50.980:FF:000002">
    <property type="entry name" value="Enterobactin synthetase component F"/>
    <property type="match status" value="2"/>
</dbReference>
<dbReference type="CDD" id="cd19531">
    <property type="entry name" value="LCL_NRPS-like"/>
    <property type="match status" value="2"/>
</dbReference>
<dbReference type="Gene3D" id="3.30.559.30">
    <property type="entry name" value="Nonribosomal peptide synthetase, condensation domain"/>
    <property type="match status" value="7"/>
</dbReference>
<evidence type="ECO:0000256" key="2">
    <source>
        <dbReference type="ARBA" id="ARBA00006432"/>
    </source>
</evidence>
<dbReference type="InterPro" id="IPR020845">
    <property type="entry name" value="AMP-binding_CS"/>
</dbReference>
<dbReference type="Pfam" id="PF13193">
    <property type="entry name" value="AMP-binding_C"/>
    <property type="match status" value="6"/>
</dbReference>
<dbReference type="Gene3D" id="3.40.50.1820">
    <property type="entry name" value="alpha/beta hydrolase"/>
    <property type="match status" value="1"/>
</dbReference>
<protein>
    <submittedName>
        <fullName evidence="6">Non-ribosomal peptide synthase/polyketide synthase</fullName>
    </submittedName>
</protein>
<dbReference type="SUPFAM" id="SSF47336">
    <property type="entry name" value="ACP-like"/>
    <property type="match status" value="7"/>
</dbReference>
<dbReference type="SUPFAM" id="SSF53474">
    <property type="entry name" value="alpha/beta-Hydrolases"/>
    <property type="match status" value="1"/>
</dbReference>
<dbReference type="InterPro" id="IPR045851">
    <property type="entry name" value="AMP-bd_C_sf"/>
</dbReference>
<dbReference type="Pfam" id="PF00501">
    <property type="entry name" value="AMP-binding"/>
    <property type="match status" value="7"/>
</dbReference>
<dbReference type="FunFam" id="3.40.50.980:FF:000001">
    <property type="entry name" value="Non-ribosomal peptide synthetase"/>
    <property type="match status" value="6"/>
</dbReference>
<dbReference type="PANTHER" id="PTHR45527:SF1">
    <property type="entry name" value="FATTY ACID SYNTHASE"/>
    <property type="match status" value="1"/>
</dbReference>
<evidence type="ECO:0000256" key="3">
    <source>
        <dbReference type="ARBA" id="ARBA00022450"/>
    </source>
</evidence>
<feature type="domain" description="Carrier" evidence="5">
    <location>
        <begin position="3159"/>
        <end position="3233"/>
    </location>
</feature>
<feature type="domain" description="Carrier" evidence="5">
    <location>
        <begin position="7460"/>
        <end position="7535"/>
    </location>
</feature>
<dbReference type="FunFam" id="3.30.559.10:FF:000012">
    <property type="entry name" value="Non-ribosomal peptide synthetase"/>
    <property type="match status" value="2"/>
</dbReference>
<dbReference type="SMART" id="SM00824">
    <property type="entry name" value="PKS_TE"/>
    <property type="match status" value="1"/>
</dbReference>
<dbReference type="FunFam" id="1.10.1200.10:FF:000005">
    <property type="entry name" value="Nonribosomal peptide synthetase 1"/>
    <property type="match status" value="5"/>
</dbReference>
<comment type="similarity">
    <text evidence="2">Belongs to the ATP-dependent AMP-binding enzyme family.</text>
</comment>
<dbReference type="EMBL" id="CP065600">
    <property type="protein sequence ID" value="QPQ90254.1"/>
    <property type="molecule type" value="Genomic_DNA"/>
</dbReference>
<evidence type="ECO:0000256" key="4">
    <source>
        <dbReference type="ARBA" id="ARBA00022553"/>
    </source>
</evidence>
<dbReference type="SMART" id="SM00823">
    <property type="entry name" value="PKS_PP"/>
    <property type="match status" value="7"/>
</dbReference>
<dbReference type="FunFam" id="2.30.38.10:FF:000001">
    <property type="entry name" value="Non-ribosomal peptide synthetase PvdI"/>
    <property type="match status" value="5"/>
</dbReference>
<dbReference type="NCBIfam" id="TIGR01733">
    <property type="entry name" value="AA-adenyl-dom"/>
    <property type="match status" value="7"/>
</dbReference>
<dbReference type="Gene3D" id="1.10.1200.10">
    <property type="entry name" value="ACP-like"/>
    <property type="match status" value="6"/>
</dbReference>
<dbReference type="Pfam" id="PF00668">
    <property type="entry name" value="Condensation"/>
    <property type="match status" value="7"/>
</dbReference>
<dbReference type="PANTHER" id="PTHR45527">
    <property type="entry name" value="NONRIBOSOMAL PEPTIDE SYNTHETASE"/>
    <property type="match status" value="1"/>
</dbReference>
<dbReference type="InterPro" id="IPR025110">
    <property type="entry name" value="AMP-bd_C"/>
</dbReference>
<dbReference type="FunFam" id="1.10.1200.10:FF:000016">
    <property type="entry name" value="Non-ribosomal peptide synthase"/>
    <property type="match status" value="2"/>
</dbReference>
<dbReference type="Gene3D" id="2.30.38.10">
    <property type="entry name" value="Luciferase, Domain 3"/>
    <property type="match status" value="7"/>
</dbReference>
<evidence type="ECO:0000313" key="6">
    <source>
        <dbReference type="EMBL" id="QPQ90254.1"/>
    </source>
</evidence>
<name>A0AAP9XY94_BURGL</name>
<dbReference type="FunFam" id="3.40.50.12780:FF:000012">
    <property type="entry name" value="Non-ribosomal peptide synthetase"/>
    <property type="match status" value="4"/>
</dbReference>
<dbReference type="RefSeq" id="WP_045678759.1">
    <property type="nucleotide sequence ID" value="NZ_CP033665.1"/>
</dbReference>
<gene>
    <name evidence="6" type="ORF">I6H06_00230</name>
</gene>
<dbReference type="InterPro" id="IPR010071">
    <property type="entry name" value="AA_adenyl_dom"/>
</dbReference>
<comment type="cofactor">
    <cofactor evidence="1">
        <name>pantetheine 4'-phosphate</name>
        <dbReference type="ChEBI" id="CHEBI:47942"/>
    </cofactor>
</comment>
<evidence type="ECO:0000256" key="1">
    <source>
        <dbReference type="ARBA" id="ARBA00001957"/>
    </source>
</evidence>
<feature type="domain" description="Carrier" evidence="5">
    <location>
        <begin position="985"/>
        <end position="1059"/>
    </location>
</feature>
<dbReference type="InterPro" id="IPR001031">
    <property type="entry name" value="Thioesterase"/>
</dbReference>
<dbReference type="InterPro" id="IPR020802">
    <property type="entry name" value="TesA-like"/>
</dbReference>
<dbReference type="InterPro" id="IPR009081">
    <property type="entry name" value="PP-bd_ACP"/>
</dbReference>
<dbReference type="InterPro" id="IPR036736">
    <property type="entry name" value="ACP-like_sf"/>
</dbReference>
<dbReference type="Gene3D" id="3.40.50.980">
    <property type="match status" value="14"/>
</dbReference>
<dbReference type="GO" id="GO:0031177">
    <property type="term" value="F:phosphopantetheine binding"/>
    <property type="evidence" value="ECO:0007669"/>
    <property type="project" value="InterPro"/>
</dbReference>
<dbReference type="NCBIfam" id="NF004282">
    <property type="entry name" value="PRK05691.1"/>
    <property type="match status" value="12"/>
</dbReference>
<dbReference type="NCBIfam" id="NF003417">
    <property type="entry name" value="PRK04813.1"/>
    <property type="match status" value="7"/>
</dbReference>
<dbReference type="InterPro" id="IPR020806">
    <property type="entry name" value="PKS_PP-bd"/>
</dbReference>
<dbReference type="GeneID" id="45695002"/>
<dbReference type="CDD" id="cd19544">
    <property type="entry name" value="E-C_NRPS"/>
    <property type="match status" value="4"/>
</dbReference>
<dbReference type="CDD" id="cd17651">
    <property type="entry name" value="A_NRPS_VisG_like"/>
    <property type="match status" value="1"/>
</dbReference>
<keyword evidence="4" id="KW-0597">Phosphoprotein</keyword>
<dbReference type="FunFam" id="3.30.300.30:FF:000010">
    <property type="entry name" value="Enterobactin synthetase component F"/>
    <property type="match status" value="6"/>
</dbReference>
<reference evidence="6 7" key="1">
    <citation type="submission" date="2020-12" db="EMBL/GenBank/DDBJ databases">
        <title>FDA dAtabase for Regulatory Grade micrObial Sequences (FDA-ARGOS): Supporting development and validation of Infectious Disease Dx tests.</title>
        <authorList>
            <person name="Minogue T."/>
            <person name="Wolcott M."/>
            <person name="Wasieloski L."/>
            <person name="Aguilar W."/>
            <person name="Moore D."/>
            <person name="Jaissle J."/>
            <person name="Tallon L."/>
            <person name="Sadzewicz L."/>
            <person name="Zhao X."/>
            <person name="Boylan J."/>
            <person name="Ott S."/>
            <person name="Bowen H."/>
            <person name="Vavikolanu K."/>
            <person name="Mehta A."/>
            <person name="Aluvathingal J."/>
            <person name="Nadendla S."/>
            <person name="Yan Y."/>
            <person name="Sichtig H."/>
        </authorList>
    </citation>
    <scope>NUCLEOTIDE SEQUENCE [LARGE SCALE GENOMIC DNA]</scope>
    <source>
        <strain evidence="6 7">FDAARGOS_949</strain>
    </source>
</reference>
<dbReference type="GO" id="GO:0043041">
    <property type="term" value="P:amino acid activation for nonribosomal peptide biosynthetic process"/>
    <property type="evidence" value="ECO:0007669"/>
    <property type="project" value="TreeGrafter"/>
</dbReference>
<dbReference type="GO" id="GO:0044550">
    <property type="term" value="P:secondary metabolite biosynthetic process"/>
    <property type="evidence" value="ECO:0007669"/>
    <property type="project" value="UniProtKB-ARBA"/>
</dbReference>
<dbReference type="CDD" id="cd12117">
    <property type="entry name" value="A_NRPS_Srf_like"/>
    <property type="match status" value="1"/>
</dbReference>
<dbReference type="GO" id="GO:0072330">
    <property type="term" value="P:monocarboxylic acid biosynthetic process"/>
    <property type="evidence" value="ECO:0007669"/>
    <property type="project" value="UniProtKB-ARBA"/>
</dbReference>
<organism evidence="6 7">
    <name type="scientific">Burkholderia glumae</name>
    <name type="common">Pseudomonas glumae</name>
    <dbReference type="NCBI Taxonomy" id="337"/>
    <lineage>
        <taxon>Bacteria</taxon>
        <taxon>Pseudomonadati</taxon>
        <taxon>Pseudomonadota</taxon>
        <taxon>Betaproteobacteria</taxon>
        <taxon>Burkholderiales</taxon>
        <taxon>Burkholderiaceae</taxon>
        <taxon>Burkholderia</taxon>
    </lineage>
</organism>
<dbReference type="Pfam" id="PF00550">
    <property type="entry name" value="PP-binding"/>
    <property type="match status" value="7"/>
</dbReference>
<evidence type="ECO:0000313" key="7">
    <source>
        <dbReference type="Proteomes" id="UP000594892"/>
    </source>
</evidence>
<dbReference type="InterPro" id="IPR000873">
    <property type="entry name" value="AMP-dep_synth/lig_dom"/>
</dbReference>
<dbReference type="InterPro" id="IPR006162">
    <property type="entry name" value="Ppantetheine_attach_site"/>
</dbReference>
<dbReference type="Pfam" id="PF00975">
    <property type="entry name" value="Thioesterase"/>
    <property type="match status" value="1"/>
</dbReference>
<dbReference type="InterPro" id="IPR029058">
    <property type="entry name" value="AB_hydrolase_fold"/>
</dbReference>
<dbReference type="PROSITE" id="PS50075">
    <property type="entry name" value="CARRIER"/>
    <property type="match status" value="7"/>
</dbReference>
<keyword evidence="3" id="KW-0596">Phosphopantetheine</keyword>
<feature type="domain" description="Carrier" evidence="5">
    <location>
        <begin position="4237"/>
        <end position="4312"/>
    </location>
</feature>
<evidence type="ECO:0000259" key="5">
    <source>
        <dbReference type="PROSITE" id="PS50075"/>
    </source>
</evidence>
<dbReference type="Proteomes" id="UP000594892">
    <property type="component" value="Chromosome 1"/>
</dbReference>
<feature type="domain" description="Carrier" evidence="5">
    <location>
        <begin position="6393"/>
        <end position="6468"/>
    </location>
</feature>
<dbReference type="Gene3D" id="3.30.559.10">
    <property type="entry name" value="Chloramphenicol acetyltransferase-like domain"/>
    <property type="match status" value="7"/>
</dbReference>
<dbReference type="FunFam" id="3.30.559.30:FF:000028">
    <property type="entry name" value="Non-ribosomal peptide synthetase OfaC"/>
    <property type="match status" value="1"/>
</dbReference>
<dbReference type="CDD" id="cd17643">
    <property type="entry name" value="A_NRPS_Cytc1-like"/>
    <property type="match status" value="1"/>
</dbReference>
<dbReference type="CDD" id="cd05930">
    <property type="entry name" value="A_NRPS"/>
    <property type="match status" value="2"/>
</dbReference>